<feature type="chain" id="PRO_5046201413" description="DUF4221 domain-containing protein" evidence="1">
    <location>
        <begin position="25"/>
        <end position="385"/>
    </location>
</feature>
<keyword evidence="1" id="KW-0732">Signal</keyword>
<comment type="caution">
    <text evidence="2">The sequence shown here is derived from an EMBL/GenBank/DDBJ whole genome shotgun (WGS) entry which is preliminary data.</text>
</comment>
<dbReference type="RefSeq" id="WP_382387554.1">
    <property type="nucleotide sequence ID" value="NZ_JBHLWI010000028.1"/>
</dbReference>
<dbReference type="PROSITE" id="PS51257">
    <property type="entry name" value="PROKAR_LIPOPROTEIN"/>
    <property type="match status" value="1"/>
</dbReference>
<evidence type="ECO:0000313" key="3">
    <source>
        <dbReference type="Proteomes" id="UP001589797"/>
    </source>
</evidence>
<evidence type="ECO:0000313" key="2">
    <source>
        <dbReference type="EMBL" id="MFC0263090.1"/>
    </source>
</evidence>
<name>A0ABV6FT85_9BACT</name>
<dbReference type="Proteomes" id="UP001589797">
    <property type="component" value="Unassembled WGS sequence"/>
</dbReference>
<evidence type="ECO:0000256" key="1">
    <source>
        <dbReference type="SAM" id="SignalP"/>
    </source>
</evidence>
<gene>
    <name evidence="2" type="ORF">ACFFIP_10390</name>
</gene>
<reference evidence="2 3" key="1">
    <citation type="submission" date="2024-09" db="EMBL/GenBank/DDBJ databases">
        <authorList>
            <person name="Sun Q."/>
            <person name="Mori K."/>
        </authorList>
    </citation>
    <scope>NUCLEOTIDE SEQUENCE [LARGE SCALE GENOMIC DNA]</scope>
    <source>
        <strain evidence="2 3">CCM 7650</strain>
    </source>
</reference>
<keyword evidence="3" id="KW-1185">Reference proteome</keyword>
<organism evidence="2 3">
    <name type="scientific">Fontibacter flavus</name>
    <dbReference type="NCBI Taxonomy" id="654838"/>
    <lineage>
        <taxon>Bacteria</taxon>
        <taxon>Pseudomonadati</taxon>
        <taxon>Bacteroidota</taxon>
        <taxon>Cytophagia</taxon>
        <taxon>Cytophagales</taxon>
        <taxon>Cyclobacteriaceae</taxon>
        <taxon>Fontibacter</taxon>
    </lineage>
</organism>
<sequence length="385" mass="44381">MKIIQLLYLLILMSLAGCSGHTSMPEHFENISVSKRKSISFAPYNLSAYNTFPSAGLYQNADSILVYNVFNHSLLLMRFTQDTSIVENEFLLEDHGPEEIKIPQSILISNEHIILPQIYTVSVLDEMGVFLKSISLLKSPAFKDFSSPIFNFSHSFEMGNFITQYDPDKYTYYFFGKDVVSNNFGLFSLNILNDTIIKLEDFYDKELLEKHEIKYSSEKITMTKDDFPFILYHDNKLIVSYFSSSKIDYFDLNSNNKFSLDIKTYRFNSEKNKPKPIPQGKKLSEALIINEDWDNEVAFGKLNILPQNKGYYRLVKGPTINGPKDFDIFLEIFDLNLTKKSESNLSHLNSDLGLLNFPVPSGIVVKAKNQVSDDDFYYYKLSFKK</sequence>
<feature type="signal peptide" evidence="1">
    <location>
        <begin position="1"/>
        <end position="24"/>
    </location>
</feature>
<protein>
    <recommendedName>
        <fullName evidence="4">DUF4221 domain-containing protein</fullName>
    </recommendedName>
</protein>
<proteinExistence type="predicted"/>
<accession>A0ABV6FT85</accession>
<dbReference type="EMBL" id="JBHLWI010000028">
    <property type="protein sequence ID" value="MFC0263090.1"/>
    <property type="molecule type" value="Genomic_DNA"/>
</dbReference>
<evidence type="ECO:0008006" key="4">
    <source>
        <dbReference type="Google" id="ProtNLM"/>
    </source>
</evidence>